<protein>
    <submittedName>
        <fullName evidence="4">Winged helix-like DNA-binding domain superfamily</fullName>
    </submittedName>
</protein>
<evidence type="ECO:0000256" key="2">
    <source>
        <dbReference type="ARBA" id="ARBA00022679"/>
    </source>
</evidence>
<dbReference type="PANTHER" id="PTHR43712:SF2">
    <property type="entry name" value="O-METHYLTRANSFERASE CICE"/>
    <property type="match status" value="1"/>
</dbReference>
<dbReference type="EMBL" id="CP099427">
    <property type="protein sequence ID" value="USW58213.1"/>
    <property type="molecule type" value="Genomic_DNA"/>
</dbReference>
<name>A0A9Q9B678_9PEZI</name>
<dbReference type="AlphaFoldDB" id="A0A9Q9B678"/>
<evidence type="ECO:0000313" key="4">
    <source>
        <dbReference type="EMBL" id="USW58213.1"/>
    </source>
</evidence>
<keyword evidence="5" id="KW-1185">Reference proteome</keyword>
<dbReference type="InterPro" id="IPR036388">
    <property type="entry name" value="WH-like_DNA-bd_sf"/>
</dbReference>
<keyword evidence="3" id="KW-0949">S-adenosyl-L-methionine</keyword>
<keyword evidence="2" id="KW-0808">Transferase</keyword>
<dbReference type="GO" id="GO:0008168">
    <property type="term" value="F:methyltransferase activity"/>
    <property type="evidence" value="ECO:0007669"/>
    <property type="project" value="UniProtKB-KW"/>
</dbReference>
<evidence type="ECO:0000313" key="5">
    <source>
        <dbReference type="Proteomes" id="UP001056384"/>
    </source>
</evidence>
<proteinExistence type="predicted"/>
<keyword evidence="1" id="KW-0489">Methyltransferase</keyword>
<dbReference type="SUPFAM" id="SSF46785">
    <property type="entry name" value="Winged helix' DNA-binding domain"/>
    <property type="match status" value="1"/>
</dbReference>
<accession>A0A9Q9B678</accession>
<dbReference type="GO" id="GO:0003677">
    <property type="term" value="F:DNA binding"/>
    <property type="evidence" value="ECO:0007669"/>
    <property type="project" value="UniProtKB-KW"/>
</dbReference>
<reference evidence="4" key="1">
    <citation type="submission" date="2022-06" db="EMBL/GenBank/DDBJ databases">
        <title>Complete genome sequences of two strains of the flax pathogen Septoria linicola.</title>
        <authorList>
            <person name="Lapalu N."/>
            <person name="Simon A."/>
            <person name="Demenou B."/>
            <person name="Paumier D."/>
            <person name="Guillot M.-P."/>
            <person name="Gout L."/>
            <person name="Valade R."/>
        </authorList>
    </citation>
    <scope>NUCLEOTIDE SEQUENCE</scope>
    <source>
        <strain evidence="4">SE15195</strain>
    </source>
</reference>
<dbReference type="PANTHER" id="PTHR43712">
    <property type="entry name" value="PUTATIVE (AFU_ORTHOLOGUE AFUA_4G14580)-RELATED"/>
    <property type="match status" value="1"/>
</dbReference>
<organism evidence="4 5">
    <name type="scientific">Septoria linicola</name>
    <dbReference type="NCBI Taxonomy" id="215465"/>
    <lineage>
        <taxon>Eukaryota</taxon>
        <taxon>Fungi</taxon>
        <taxon>Dikarya</taxon>
        <taxon>Ascomycota</taxon>
        <taxon>Pezizomycotina</taxon>
        <taxon>Dothideomycetes</taxon>
        <taxon>Dothideomycetidae</taxon>
        <taxon>Mycosphaerellales</taxon>
        <taxon>Mycosphaerellaceae</taxon>
        <taxon>Septoria</taxon>
    </lineage>
</organism>
<gene>
    <name evidence="4" type="ORF">Slin15195_G115320</name>
</gene>
<dbReference type="InterPro" id="IPR036390">
    <property type="entry name" value="WH_DNA-bd_sf"/>
</dbReference>
<dbReference type="Proteomes" id="UP001056384">
    <property type="component" value="Chromosome 10"/>
</dbReference>
<dbReference type="GO" id="GO:0032259">
    <property type="term" value="P:methylation"/>
    <property type="evidence" value="ECO:0007669"/>
    <property type="project" value="UniProtKB-KW"/>
</dbReference>
<keyword evidence="4" id="KW-0238">DNA-binding</keyword>
<evidence type="ECO:0000256" key="1">
    <source>
        <dbReference type="ARBA" id="ARBA00022603"/>
    </source>
</evidence>
<evidence type="ECO:0000256" key="3">
    <source>
        <dbReference type="ARBA" id="ARBA00022691"/>
    </source>
</evidence>
<sequence>MLALDTAMMQHIEPHIAPTHSDVRESPEVLELPARKRRRTTHISNSSQADAHKLCALAIAVDVDLFGHLARSGEPVITTHQLAAATGVEARLLSSIMQTLASDGWLTEVGSEDFAANKVTLAMTDPDFQSLVAHCFEMGLPAVLATPRFLSSIDFREPQDAIVMAWHVAKATHLGFFDYLNEPGT</sequence>
<dbReference type="Gene3D" id="1.10.10.10">
    <property type="entry name" value="Winged helix-like DNA-binding domain superfamily/Winged helix DNA-binding domain"/>
    <property type="match status" value="1"/>
</dbReference>